<feature type="compositionally biased region" description="Acidic residues" evidence="1">
    <location>
        <begin position="330"/>
        <end position="339"/>
    </location>
</feature>
<dbReference type="WBParaSite" id="MhA1_Contig1886.frz3.gene5">
    <property type="protein sequence ID" value="MhA1_Contig1886.frz3.gene5"/>
    <property type="gene ID" value="MhA1_Contig1886.frz3.gene5"/>
</dbReference>
<dbReference type="AlphaFoldDB" id="A0A1I8BC31"/>
<reference evidence="3" key="1">
    <citation type="submission" date="2016-11" db="UniProtKB">
        <authorList>
            <consortium name="WormBaseParasite"/>
        </authorList>
    </citation>
    <scope>IDENTIFICATION</scope>
</reference>
<proteinExistence type="predicted"/>
<feature type="compositionally biased region" description="Polar residues" evidence="1">
    <location>
        <begin position="409"/>
        <end position="418"/>
    </location>
</feature>
<feature type="compositionally biased region" description="Basic and acidic residues" evidence="1">
    <location>
        <begin position="361"/>
        <end position="371"/>
    </location>
</feature>
<accession>A0A1I8BC31</accession>
<evidence type="ECO:0000313" key="2">
    <source>
        <dbReference type="Proteomes" id="UP000095281"/>
    </source>
</evidence>
<feature type="compositionally biased region" description="Basic and acidic residues" evidence="1">
    <location>
        <begin position="311"/>
        <end position="322"/>
    </location>
</feature>
<evidence type="ECO:0000256" key="1">
    <source>
        <dbReference type="SAM" id="MobiDB-lite"/>
    </source>
</evidence>
<feature type="compositionally biased region" description="Acidic residues" evidence="1">
    <location>
        <begin position="346"/>
        <end position="360"/>
    </location>
</feature>
<dbReference type="OMA" id="QPNANIE"/>
<organism evidence="2 3">
    <name type="scientific">Meloidogyne hapla</name>
    <name type="common">Root-knot nematode worm</name>
    <dbReference type="NCBI Taxonomy" id="6305"/>
    <lineage>
        <taxon>Eukaryota</taxon>
        <taxon>Metazoa</taxon>
        <taxon>Ecdysozoa</taxon>
        <taxon>Nematoda</taxon>
        <taxon>Chromadorea</taxon>
        <taxon>Rhabditida</taxon>
        <taxon>Tylenchina</taxon>
        <taxon>Tylenchomorpha</taxon>
        <taxon>Tylenchoidea</taxon>
        <taxon>Meloidogynidae</taxon>
        <taxon>Meloidogyninae</taxon>
        <taxon>Meloidogyne</taxon>
    </lineage>
</organism>
<feature type="compositionally biased region" description="Basic and acidic residues" evidence="1">
    <location>
        <begin position="390"/>
        <end position="406"/>
    </location>
</feature>
<feature type="compositionally biased region" description="Acidic residues" evidence="1">
    <location>
        <begin position="271"/>
        <end position="283"/>
    </location>
</feature>
<protein>
    <submittedName>
        <fullName evidence="3">Origin recognition complex subunit 1</fullName>
    </submittedName>
</protein>
<evidence type="ECO:0000313" key="3">
    <source>
        <dbReference type="WBParaSite" id="MhA1_Contig1886.frz3.gene5"/>
    </source>
</evidence>
<sequence length="543" mass="64492">MNDLEDIKVNYSPRFEINLYKIGKEEKEIGKKKTEDYDIARFDLEEENIKNMGEIKENKIIKLTKNNKFKIKIFKLNKDGNNTEKELFNEEFELKYKENIVEVSLNDKIINQRIYEDDFDIPYKSLEFQLKFLENEYIIYSIECRDKIIKNDEINLFKKGKEDLLIAERERICPLNIYSISYSKINENKRKQNQTFPEIKARRPNKKKIEIKDNTKQLKKDIKINEEKILEKGETSGNINRRIIKKYKRKQNKKIKKNEETAIDKQIIEKEEFETSEEEILDDNNDKSDPDYVEDFESEKENSDEEDQNMTEDKKGKKKVEDSDYSISSENEEEEEDDFELKYNDYEEDLEDEEEYDYESEEYKDYEDYLKSKKQKINKTKGSTSRNKKQKIEENNCDKNSEKELNKNLIESSKTTENLRANAEEIASSPQQEHQEAEQMEIDNMPIVQPNANIEKIVSPQQAEQIAQPNDEFADLPDIEDGQINKSRHIGKTFNAPTPFNDMEIDKLFRLKNDSKDEHFLSELFDLPPDQLNKVLANVEKGI</sequence>
<feature type="region of interest" description="Disordered" evidence="1">
    <location>
        <begin position="269"/>
        <end position="418"/>
    </location>
</feature>
<dbReference type="Proteomes" id="UP000095281">
    <property type="component" value="Unplaced"/>
</dbReference>
<keyword evidence="2" id="KW-1185">Reference proteome</keyword>
<name>A0A1I8BC31_MELHA</name>
<feature type="compositionally biased region" description="Acidic residues" evidence="1">
    <location>
        <begin position="291"/>
        <end position="310"/>
    </location>
</feature>